<dbReference type="PRINTS" id="PR00103">
    <property type="entry name" value="CAMPKINASE"/>
</dbReference>
<dbReference type="PROSITE" id="PS51063">
    <property type="entry name" value="HTH_CRP_2"/>
    <property type="match status" value="1"/>
</dbReference>
<dbReference type="GO" id="GO:0005829">
    <property type="term" value="C:cytosol"/>
    <property type="evidence" value="ECO:0007669"/>
    <property type="project" value="TreeGrafter"/>
</dbReference>
<dbReference type="AlphaFoldDB" id="A0A7G3G723"/>
<dbReference type="Proteomes" id="UP000515917">
    <property type="component" value="Chromosome"/>
</dbReference>
<dbReference type="Gene3D" id="2.60.120.10">
    <property type="entry name" value="Jelly Rolls"/>
    <property type="match status" value="1"/>
</dbReference>
<dbReference type="InterPro" id="IPR018490">
    <property type="entry name" value="cNMP-bd_dom_sf"/>
</dbReference>
<dbReference type="SUPFAM" id="SSF51206">
    <property type="entry name" value="cAMP-binding domain-like"/>
    <property type="match status" value="1"/>
</dbReference>
<dbReference type="KEGG" id="ifl:C1H71_05790"/>
<evidence type="ECO:0000259" key="5">
    <source>
        <dbReference type="PROSITE" id="PS51063"/>
    </source>
</evidence>
<dbReference type="PANTHER" id="PTHR24567">
    <property type="entry name" value="CRP FAMILY TRANSCRIPTIONAL REGULATORY PROTEIN"/>
    <property type="match status" value="1"/>
</dbReference>
<dbReference type="InterPro" id="IPR000595">
    <property type="entry name" value="cNMP-bd_dom"/>
</dbReference>
<dbReference type="InterPro" id="IPR050397">
    <property type="entry name" value="Env_Response_Regulators"/>
</dbReference>
<keyword evidence="3" id="KW-0804">Transcription</keyword>
<organism evidence="6 7">
    <name type="scientific">Iodobacter fluviatilis</name>
    <dbReference type="NCBI Taxonomy" id="537"/>
    <lineage>
        <taxon>Bacteria</taxon>
        <taxon>Pseudomonadati</taxon>
        <taxon>Pseudomonadota</taxon>
        <taxon>Betaproteobacteria</taxon>
        <taxon>Neisseriales</taxon>
        <taxon>Chitinibacteraceae</taxon>
        <taxon>Iodobacter</taxon>
    </lineage>
</organism>
<dbReference type="InterPro" id="IPR014710">
    <property type="entry name" value="RmlC-like_jellyroll"/>
</dbReference>
<dbReference type="PANTHER" id="PTHR24567:SF74">
    <property type="entry name" value="HTH-TYPE TRANSCRIPTIONAL REGULATOR ARCR"/>
    <property type="match status" value="1"/>
</dbReference>
<accession>A0A7G3G723</accession>
<sequence>MLMTRHPIYSLEFFSGIPESILNSIAHESQLRTAIRNQQVITKGSLGDELFFLIRGRLQVVDVTEDGRELCIHIIHEGEYFGELAVIDGGTRSTSVVSIADAELLVLSRATALQLIYSHPILAERLMKKLAFLVRLSSQNRAMLSIQNPFQRICTVLTTLIRTLPSNLKVIELPPQQSLAGMTNCSRETVSRAIGQLLNTGIAEKDRKMLILREPERLQSIVKGKISIE</sequence>
<evidence type="ECO:0000313" key="7">
    <source>
        <dbReference type="Proteomes" id="UP000515917"/>
    </source>
</evidence>
<dbReference type="CDD" id="cd00038">
    <property type="entry name" value="CAP_ED"/>
    <property type="match status" value="1"/>
</dbReference>
<proteinExistence type="predicted"/>
<dbReference type="GO" id="GO:0003677">
    <property type="term" value="F:DNA binding"/>
    <property type="evidence" value="ECO:0007669"/>
    <property type="project" value="UniProtKB-KW"/>
</dbReference>
<dbReference type="Pfam" id="PF13545">
    <property type="entry name" value="HTH_Crp_2"/>
    <property type="match status" value="1"/>
</dbReference>
<dbReference type="InterPro" id="IPR036390">
    <property type="entry name" value="WH_DNA-bd_sf"/>
</dbReference>
<dbReference type="Gene3D" id="1.10.10.10">
    <property type="entry name" value="Winged helix-like DNA-binding domain superfamily/Winged helix DNA-binding domain"/>
    <property type="match status" value="1"/>
</dbReference>
<dbReference type="InterPro" id="IPR012318">
    <property type="entry name" value="HTH_CRP"/>
</dbReference>
<dbReference type="InterPro" id="IPR036388">
    <property type="entry name" value="WH-like_DNA-bd_sf"/>
</dbReference>
<keyword evidence="7" id="KW-1185">Reference proteome</keyword>
<evidence type="ECO:0000256" key="3">
    <source>
        <dbReference type="ARBA" id="ARBA00023163"/>
    </source>
</evidence>
<protein>
    <submittedName>
        <fullName evidence="6">Crp/Fnr family transcriptional regulator</fullName>
    </submittedName>
</protein>
<reference evidence="6 7" key="1">
    <citation type="submission" date="2018-01" db="EMBL/GenBank/DDBJ databases">
        <title>Genome sequence of Iodobacter sp. strain PCH194 isolated from Indian Trans-Himalaya.</title>
        <authorList>
            <person name="Kumar V."/>
            <person name="Thakur V."/>
            <person name="Kumar S."/>
            <person name="Singh D."/>
        </authorList>
    </citation>
    <scope>NUCLEOTIDE SEQUENCE [LARGE SCALE GENOMIC DNA]</scope>
    <source>
        <strain evidence="6 7">PCH194</strain>
    </source>
</reference>
<dbReference type="Pfam" id="PF00027">
    <property type="entry name" value="cNMP_binding"/>
    <property type="match status" value="1"/>
</dbReference>
<evidence type="ECO:0000313" key="6">
    <source>
        <dbReference type="EMBL" id="QBC43107.1"/>
    </source>
</evidence>
<evidence type="ECO:0000256" key="1">
    <source>
        <dbReference type="ARBA" id="ARBA00023015"/>
    </source>
</evidence>
<name>A0A7G3G723_9NEIS</name>
<evidence type="ECO:0000256" key="2">
    <source>
        <dbReference type="ARBA" id="ARBA00023125"/>
    </source>
</evidence>
<feature type="domain" description="Cyclic nucleotide-binding" evidence="4">
    <location>
        <begin position="13"/>
        <end position="133"/>
    </location>
</feature>
<dbReference type="GO" id="GO:0003700">
    <property type="term" value="F:DNA-binding transcription factor activity"/>
    <property type="evidence" value="ECO:0007669"/>
    <property type="project" value="TreeGrafter"/>
</dbReference>
<keyword evidence="1" id="KW-0805">Transcription regulation</keyword>
<keyword evidence="2" id="KW-0238">DNA-binding</keyword>
<dbReference type="SMART" id="SM00100">
    <property type="entry name" value="cNMP"/>
    <property type="match status" value="1"/>
</dbReference>
<dbReference type="SUPFAM" id="SSF46785">
    <property type="entry name" value="Winged helix' DNA-binding domain"/>
    <property type="match status" value="1"/>
</dbReference>
<feature type="domain" description="HTH crp-type" evidence="5">
    <location>
        <begin position="147"/>
        <end position="216"/>
    </location>
</feature>
<gene>
    <name evidence="6" type="ORF">C1H71_05790</name>
</gene>
<evidence type="ECO:0000259" key="4">
    <source>
        <dbReference type="PROSITE" id="PS50042"/>
    </source>
</evidence>
<dbReference type="PROSITE" id="PS50042">
    <property type="entry name" value="CNMP_BINDING_3"/>
    <property type="match status" value="1"/>
</dbReference>
<dbReference type="EMBL" id="CP025781">
    <property type="protein sequence ID" value="QBC43107.1"/>
    <property type="molecule type" value="Genomic_DNA"/>
</dbReference>